<dbReference type="CDD" id="cd14528">
    <property type="entry name" value="PFA-DSP_Siw14"/>
    <property type="match status" value="1"/>
</dbReference>
<evidence type="ECO:0000313" key="10">
    <source>
        <dbReference type="EMBL" id="ABR17366.1"/>
    </source>
</evidence>
<comment type="catalytic activity">
    <reaction evidence="7">
        <text>6-diphospho-1D-myo-inositol pentakisphosphate + H2O = 1D-myo-inositol hexakisphosphate + phosphate + H(+)</text>
        <dbReference type="Rhea" id="RHEA:79703"/>
        <dbReference type="ChEBI" id="CHEBI:15377"/>
        <dbReference type="ChEBI" id="CHEBI:15378"/>
        <dbReference type="ChEBI" id="CHEBI:43474"/>
        <dbReference type="ChEBI" id="CHEBI:58130"/>
        <dbReference type="ChEBI" id="CHEBI:230534"/>
        <dbReference type="EC" id="3.6.1.52"/>
    </reaction>
    <physiologicalReaction direction="left-to-right" evidence="7">
        <dbReference type="Rhea" id="RHEA:79704"/>
    </physiologicalReaction>
</comment>
<reference evidence="10" key="1">
    <citation type="submission" date="2007-06" db="EMBL/GenBank/DDBJ databases">
        <title>Full length cDNA sequences from Sitka Spruce (Picea sitchensis).</title>
        <authorList>
            <person name="Ralph S.G."/>
            <person name="Chun H.E."/>
            <person name="Liao N."/>
            <person name="Ali J."/>
            <person name="Reid K."/>
            <person name="Kolosova N."/>
            <person name="Cooper N."/>
            <person name="Cullis C."/>
            <person name="Jancsik S."/>
            <person name="Moore R."/>
            <person name="Mayo M."/>
            <person name="Wagner S."/>
            <person name="Holt R.A."/>
            <person name="Jones S.J.M."/>
            <person name="Marra M.A."/>
            <person name="Ritland C.E."/>
            <person name="Ritland K."/>
            <person name="Bohlmann J."/>
        </authorList>
    </citation>
    <scope>NUCLEOTIDE SEQUENCE</scope>
    <source>
        <tissue evidence="10">Green portion of the leader tissue</tissue>
    </source>
</reference>
<protein>
    <recommendedName>
        <fullName evidence="1">diphosphoinositol-polyphosphate diphosphatase</fullName>
        <ecNumber evidence="1">3.6.1.52</ecNumber>
    </recommendedName>
</protein>
<feature type="domain" description="Tyrosine-protein phosphatase" evidence="9">
    <location>
        <begin position="271"/>
        <end position="416"/>
    </location>
</feature>
<evidence type="ECO:0000256" key="4">
    <source>
        <dbReference type="ARBA" id="ARBA00047342"/>
    </source>
</evidence>
<dbReference type="Gene3D" id="3.90.190.10">
    <property type="entry name" value="Protein tyrosine phosphatase superfamily"/>
    <property type="match status" value="1"/>
</dbReference>
<proteinExistence type="evidence at transcript level"/>
<dbReference type="PANTHER" id="PTHR31126">
    <property type="entry name" value="TYROSINE-PROTEIN PHOSPHATASE"/>
    <property type="match status" value="1"/>
</dbReference>
<dbReference type="GO" id="GO:0005737">
    <property type="term" value="C:cytoplasm"/>
    <property type="evidence" value="ECO:0007669"/>
    <property type="project" value="TreeGrafter"/>
</dbReference>
<dbReference type="InterPro" id="IPR029021">
    <property type="entry name" value="Prot-tyrosine_phosphatase-like"/>
</dbReference>
<dbReference type="GO" id="GO:0008486">
    <property type="term" value="F:diphosphoinositol-polyphosphate diphosphatase activity"/>
    <property type="evidence" value="ECO:0007669"/>
    <property type="project" value="UniProtKB-EC"/>
</dbReference>
<evidence type="ECO:0000256" key="8">
    <source>
        <dbReference type="SAM" id="MobiDB-lite"/>
    </source>
</evidence>
<dbReference type="InterPro" id="IPR044822">
    <property type="entry name" value="Myb_DNA-bind_4"/>
</dbReference>
<dbReference type="InterPro" id="IPR020428">
    <property type="entry name" value="PFA-DSPs"/>
</dbReference>
<evidence type="ECO:0000256" key="3">
    <source>
        <dbReference type="ARBA" id="ARBA00044949"/>
    </source>
</evidence>
<dbReference type="Pfam" id="PF13837">
    <property type="entry name" value="Myb_DNA-bind_4"/>
    <property type="match status" value="1"/>
</dbReference>
<name>B8LNY6_PICSI</name>
<evidence type="ECO:0000256" key="2">
    <source>
        <dbReference type="ARBA" id="ARBA00022801"/>
    </source>
</evidence>
<dbReference type="EMBL" id="EF677546">
    <property type="protein sequence ID" value="ABR17366.1"/>
    <property type="molecule type" value="mRNA"/>
</dbReference>
<dbReference type="PANTHER" id="PTHR31126:SF48">
    <property type="entry name" value="INOSITOL PHOSPHATASE SIW14"/>
    <property type="match status" value="1"/>
</dbReference>
<sequence>MASPSIQFQNPNENRPALALKRIETTKSSRAQKEALWPNTSIDVLLLKFEDTCFSVSRGRLGKTHWGRIADAVNAVCSANYSGVQCKYKWNRLKKSYNKAKLHGETSRFVYYKRVERIVQKASGEKLHEDEEEEEEEEEEEMASEDDGVDSICEAASIESKPSSASMSATEDDDVHRRPQKRGVTLKSFGDKMEQSMNNLAQSMKNIEKTRTDKMMKLLDAQLEITSMLVQNNKRLKPSDGVAAGRAWAMNEAGLMCQQQGRVSSFVPPLNFAMVDKGVYRSGFPNHANFPFLKTLKLRSIIYLCPEPYSEVNMKFLRAEEIQIFQFGIIGYKEPIIGISEDDIRDALKILLDIRNHPVLIHCKTGKHPTSCLVGCLRKIQNWCLATVFDEYQRFVGIKARVSDLQFIERFNVPNT</sequence>
<accession>B8LNY6</accession>
<comment type="catalytic activity">
    <reaction evidence="4">
        <text>5-diphospho-1D-myo-inositol 1,2,3,4,6-pentakisphosphate + H2O = 1D-myo-inositol hexakisphosphate + phosphate + H(+)</text>
        <dbReference type="Rhea" id="RHEA:22384"/>
        <dbReference type="ChEBI" id="CHEBI:15377"/>
        <dbReference type="ChEBI" id="CHEBI:15378"/>
        <dbReference type="ChEBI" id="CHEBI:43474"/>
        <dbReference type="ChEBI" id="CHEBI:58130"/>
        <dbReference type="ChEBI" id="CHEBI:58628"/>
        <dbReference type="EC" id="3.6.1.52"/>
    </reaction>
    <physiologicalReaction direction="left-to-right" evidence="4">
        <dbReference type="Rhea" id="RHEA:22385"/>
    </physiologicalReaction>
</comment>
<dbReference type="InterPro" id="IPR020422">
    <property type="entry name" value="TYR_PHOSPHATASE_DUAL_dom"/>
</dbReference>
<dbReference type="OMA" id="TTHIQTE"/>
<dbReference type="InterPro" id="IPR004861">
    <property type="entry name" value="Siw14-like"/>
</dbReference>
<dbReference type="PRINTS" id="PR01911">
    <property type="entry name" value="PFDSPHPHTASE"/>
</dbReference>
<evidence type="ECO:0000256" key="1">
    <source>
        <dbReference type="ARBA" id="ARBA00012527"/>
    </source>
</evidence>
<evidence type="ECO:0000256" key="7">
    <source>
        <dbReference type="ARBA" id="ARBA00048424"/>
    </source>
</evidence>
<comment type="similarity">
    <text evidence="3">Belongs to the protein-tyrosine phosphatase family. Atypical dual-specificity phosphatase Siw14-like subfamily.</text>
</comment>
<dbReference type="SUPFAM" id="SSF52799">
    <property type="entry name" value="(Phosphotyrosine protein) phosphatases II"/>
    <property type="match status" value="1"/>
</dbReference>
<evidence type="ECO:0000256" key="6">
    <source>
        <dbReference type="ARBA" id="ARBA00047927"/>
    </source>
</evidence>
<comment type="catalytic activity">
    <reaction evidence="5">
        <text>3,5-bis(diphospho)-1D-myo-inositol 1,2,4,6-tetrakisphosphate + H2O = 3-diphospho-1D-myo-inositol 1,2,4,5,6-pentakisphosphate + phosphate + 2 H(+)</text>
        <dbReference type="Rhea" id="RHEA:56312"/>
        <dbReference type="ChEBI" id="CHEBI:15377"/>
        <dbReference type="ChEBI" id="CHEBI:15378"/>
        <dbReference type="ChEBI" id="CHEBI:43474"/>
        <dbReference type="ChEBI" id="CHEBI:140372"/>
        <dbReference type="ChEBI" id="CHEBI:140374"/>
        <dbReference type="EC" id="3.6.1.52"/>
    </reaction>
    <physiologicalReaction direction="left-to-right" evidence="5">
        <dbReference type="Rhea" id="RHEA:56313"/>
    </physiologicalReaction>
</comment>
<dbReference type="PROSITE" id="PS50054">
    <property type="entry name" value="TYR_PHOSPHATASE_DUAL"/>
    <property type="match status" value="1"/>
</dbReference>
<feature type="compositionally biased region" description="Acidic residues" evidence="8">
    <location>
        <begin position="130"/>
        <end position="149"/>
    </location>
</feature>
<organism evidence="10">
    <name type="scientific">Picea sitchensis</name>
    <name type="common">Sitka spruce</name>
    <name type="synonym">Pinus sitchensis</name>
    <dbReference type="NCBI Taxonomy" id="3332"/>
    <lineage>
        <taxon>Eukaryota</taxon>
        <taxon>Viridiplantae</taxon>
        <taxon>Streptophyta</taxon>
        <taxon>Embryophyta</taxon>
        <taxon>Tracheophyta</taxon>
        <taxon>Spermatophyta</taxon>
        <taxon>Pinopsida</taxon>
        <taxon>Pinidae</taxon>
        <taxon>Conifers I</taxon>
        <taxon>Pinales</taxon>
        <taxon>Pinaceae</taxon>
        <taxon>Picea</taxon>
    </lineage>
</organism>
<evidence type="ECO:0000259" key="9">
    <source>
        <dbReference type="PROSITE" id="PS50054"/>
    </source>
</evidence>
<evidence type="ECO:0000256" key="5">
    <source>
        <dbReference type="ARBA" id="ARBA00047562"/>
    </source>
</evidence>
<dbReference type="Pfam" id="PF03162">
    <property type="entry name" value="Y_phosphatase2"/>
    <property type="match status" value="1"/>
</dbReference>
<keyword evidence="2" id="KW-0378">Hydrolase</keyword>
<dbReference type="GO" id="GO:0016791">
    <property type="term" value="F:phosphatase activity"/>
    <property type="evidence" value="ECO:0007669"/>
    <property type="project" value="InterPro"/>
</dbReference>
<dbReference type="EC" id="3.6.1.52" evidence="1"/>
<feature type="region of interest" description="Disordered" evidence="8">
    <location>
        <begin position="123"/>
        <end position="190"/>
    </location>
</feature>
<dbReference type="AlphaFoldDB" id="B8LNY6"/>
<feature type="compositionally biased region" description="Polar residues" evidence="8">
    <location>
        <begin position="160"/>
        <end position="169"/>
    </location>
</feature>
<dbReference type="FunFam" id="3.90.190.10:FF:000024">
    <property type="entry name" value="probable tyrosine-protein phosphatase At1g05000"/>
    <property type="match status" value="1"/>
</dbReference>
<comment type="catalytic activity">
    <reaction evidence="6">
        <text>1,5-bis(diphospho)-1D-myo-inositol 2,3,4,6-tetrakisphosphate + H2O = 1-diphospho-1D-myo-inositol 2,3,4,5,6-pentakisphosphate + phosphate + 2 H(+)</text>
        <dbReference type="Rhea" id="RHEA:79699"/>
        <dbReference type="ChEBI" id="CHEBI:15377"/>
        <dbReference type="ChEBI" id="CHEBI:15378"/>
        <dbReference type="ChEBI" id="CHEBI:43474"/>
        <dbReference type="ChEBI" id="CHEBI:74946"/>
        <dbReference type="ChEBI" id="CHEBI:77983"/>
        <dbReference type="EC" id="3.6.1.52"/>
    </reaction>
    <physiologicalReaction direction="left-to-right" evidence="6">
        <dbReference type="Rhea" id="RHEA:79700"/>
    </physiologicalReaction>
</comment>